<evidence type="ECO:0000259" key="15">
    <source>
        <dbReference type="Pfam" id="PF02728"/>
    </source>
</evidence>
<dbReference type="GO" id="GO:0009308">
    <property type="term" value="P:amine metabolic process"/>
    <property type="evidence" value="ECO:0007669"/>
    <property type="project" value="UniProtKB-UniRule"/>
</dbReference>
<feature type="active site" description="Proton acceptor" evidence="10">
    <location>
        <position position="341"/>
    </location>
</feature>
<keyword evidence="5 10" id="KW-0801">TPQ</keyword>
<dbReference type="Proteomes" id="UP000327013">
    <property type="component" value="Chromosome 6"/>
</dbReference>
<keyword evidence="17" id="KW-1185">Reference proteome</keyword>
<dbReference type="EMBL" id="CM017326">
    <property type="protein sequence ID" value="KAE8077020.1"/>
    <property type="molecule type" value="Genomic_DNA"/>
</dbReference>
<evidence type="ECO:0000256" key="3">
    <source>
        <dbReference type="ARBA" id="ARBA00011738"/>
    </source>
</evidence>
<evidence type="ECO:0000256" key="8">
    <source>
        <dbReference type="ARBA" id="ARBA00023157"/>
    </source>
</evidence>
<dbReference type="Gene3D" id="3.10.450.40">
    <property type="match status" value="2"/>
</dbReference>
<feature type="domain" description="Copper amine oxidase N2-terminal" evidence="14">
    <location>
        <begin position="48"/>
        <end position="133"/>
    </location>
</feature>
<dbReference type="Pfam" id="PF02728">
    <property type="entry name" value="Cu_amine_oxidN3"/>
    <property type="match status" value="1"/>
</dbReference>
<dbReference type="InterPro" id="IPR036460">
    <property type="entry name" value="Cu_amine_oxidase_C_sf"/>
</dbReference>
<keyword evidence="7 12" id="KW-0186">Copper</keyword>
<evidence type="ECO:0000256" key="2">
    <source>
        <dbReference type="ARBA" id="ARBA00007983"/>
    </source>
</evidence>
<comment type="catalytic activity">
    <reaction evidence="9">
        <text>a primary methyl amine + O2 + H2O = an aldehyde + H2O2 + NH4(+)</text>
        <dbReference type="Rhea" id="RHEA:16153"/>
        <dbReference type="ChEBI" id="CHEBI:15377"/>
        <dbReference type="ChEBI" id="CHEBI:15379"/>
        <dbReference type="ChEBI" id="CHEBI:16240"/>
        <dbReference type="ChEBI" id="CHEBI:17478"/>
        <dbReference type="ChEBI" id="CHEBI:28938"/>
        <dbReference type="ChEBI" id="CHEBI:228804"/>
        <dbReference type="EC" id="1.4.3.21"/>
    </reaction>
</comment>
<evidence type="ECO:0000313" key="17">
    <source>
        <dbReference type="Proteomes" id="UP000327013"/>
    </source>
</evidence>
<dbReference type="InterPro" id="IPR049948">
    <property type="entry name" value="Cu_Am_ox_TPQ-bd"/>
</dbReference>
<dbReference type="GO" id="GO:0008131">
    <property type="term" value="F:primary methylamine oxidase activity"/>
    <property type="evidence" value="ECO:0007669"/>
    <property type="project" value="UniProtKB-EC"/>
</dbReference>
<dbReference type="PANTHER" id="PTHR10638:SF87">
    <property type="entry name" value="AMINE OXIDASE [COPPER-CONTAINING] ALPHA 2, PEROXISOMAL-RELATED"/>
    <property type="match status" value="1"/>
</dbReference>
<dbReference type="Pfam" id="PF01179">
    <property type="entry name" value="Cu_amine_oxid"/>
    <property type="match status" value="1"/>
</dbReference>
<gene>
    <name evidence="16" type="ORF">FH972_015629</name>
</gene>
<dbReference type="FunFam" id="3.10.450.40:FF:000005">
    <property type="entry name" value="Amine oxidase"/>
    <property type="match status" value="1"/>
</dbReference>
<evidence type="ECO:0000256" key="6">
    <source>
        <dbReference type="ARBA" id="ARBA00023002"/>
    </source>
</evidence>
<comment type="cofactor">
    <cofactor evidence="12">
        <name>Cu cation</name>
        <dbReference type="ChEBI" id="CHEBI:23378"/>
    </cofactor>
    <text evidence="12">Contains 1 topaquinone per subunit.</text>
</comment>
<dbReference type="EC" id="1.4.3.-" evidence="12"/>
<evidence type="ECO:0000259" key="14">
    <source>
        <dbReference type="Pfam" id="PF02727"/>
    </source>
</evidence>
<evidence type="ECO:0000256" key="12">
    <source>
        <dbReference type="RuleBase" id="RU000672"/>
    </source>
</evidence>
<evidence type="ECO:0000256" key="11">
    <source>
        <dbReference type="PIRSR" id="PIRSR600269-51"/>
    </source>
</evidence>
<dbReference type="FunFam" id="2.70.98.20:FF:000004">
    <property type="entry name" value="Amine oxidase"/>
    <property type="match status" value="1"/>
</dbReference>
<dbReference type="Pfam" id="PF02727">
    <property type="entry name" value="Cu_amine_oxidN2"/>
    <property type="match status" value="1"/>
</dbReference>
<feature type="active site" description="Schiff-base intermediate with substrate; via topaquinone" evidence="10">
    <location>
        <position position="429"/>
    </location>
</feature>
<evidence type="ECO:0000256" key="10">
    <source>
        <dbReference type="PIRSR" id="PIRSR600269-50"/>
    </source>
</evidence>
<dbReference type="InterPro" id="IPR000269">
    <property type="entry name" value="Cu_amine_oxidase"/>
</dbReference>
<accession>A0A5N6RGQ4</accession>
<evidence type="ECO:0000313" key="16">
    <source>
        <dbReference type="EMBL" id="KAE8077020.1"/>
    </source>
</evidence>
<keyword evidence="8" id="KW-1015">Disulfide bond</keyword>
<dbReference type="SUPFAM" id="SSF49998">
    <property type="entry name" value="Amine oxidase catalytic domain"/>
    <property type="match status" value="1"/>
</dbReference>
<evidence type="ECO:0000256" key="4">
    <source>
        <dbReference type="ARBA" id="ARBA00022723"/>
    </source>
</evidence>
<dbReference type="SUPFAM" id="SSF54416">
    <property type="entry name" value="Amine oxidase N-terminal region"/>
    <property type="match status" value="2"/>
</dbReference>
<evidence type="ECO:0000256" key="9">
    <source>
        <dbReference type="ARBA" id="ARBA00048032"/>
    </source>
</evidence>
<evidence type="ECO:0000256" key="5">
    <source>
        <dbReference type="ARBA" id="ARBA00022772"/>
    </source>
</evidence>
<dbReference type="InterPro" id="IPR015800">
    <property type="entry name" value="Cu_amine_oxidase_N2"/>
</dbReference>
<dbReference type="InterPro" id="IPR015798">
    <property type="entry name" value="Cu_amine_oxidase_C"/>
</dbReference>
<comment type="cofactor">
    <cofactor evidence="1">
        <name>Cu cation</name>
        <dbReference type="ChEBI" id="CHEBI:23378"/>
    </cofactor>
</comment>
<dbReference type="PANTHER" id="PTHR10638">
    <property type="entry name" value="COPPER AMINE OXIDASE"/>
    <property type="match status" value="1"/>
</dbReference>
<comment type="PTM">
    <text evidence="11 12">Topaquinone (TPQ) is generated by copper-dependent autoxidation of a specific tyrosyl residue.</text>
</comment>
<feature type="domain" description="Copper amine oxidase N3-terminal" evidence="15">
    <location>
        <begin position="142"/>
        <end position="238"/>
    </location>
</feature>
<reference evidence="16 17" key="1">
    <citation type="submission" date="2019-06" db="EMBL/GenBank/DDBJ databases">
        <title>A chromosomal-level reference genome of Carpinus fangiana (Coryloideae, Betulaceae).</title>
        <authorList>
            <person name="Yang X."/>
            <person name="Wang Z."/>
            <person name="Zhang L."/>
            <person name="Hao G."/>
            <person name="Liu J."/>
            <person name="Yang Y."/>
        </authorList>
    </citation>
    <scope>NUCLEOTIDE SEQUENCE [LARGE SCALE GENOMIC DNA]</scope>
    <source>
        <strain evidence="16">Cfa_2016G</strain>
        <tissue evidence="16">Leaf</tissue>
    </source>
</reference>
<dbReference type="PROSITE" id="PS01164">
    <property type="entry name" value="COPPER_AMINE_OXID_1"/>
    <property type="match status" value="1"/>
</dbReference>
<comment type="subunit">
    <text evidence="3">Homodimer.</text>
</comment>
<dbReference type="GO" id="GO:0048038">
    <property type="term" value="F:quinone binding"/>
    <property type="evidence" value="ECO:0007669"/>
    <property type="project" value="InterPro"/>
</dbReference>
<dbReference type="OrthoDB" id="5379943at2759"/>
<dbReference type="Gene3D" id="2.70.98.20">
    <property type="entry name" value="Copper amine oxidase, catalytic domain"/>
    <property type="match status" value="1"/>
</dbReference>
<feature type="modified residue" description="2',4',5'-topaquinone" evidence="11">
    <location>
        <position position="429"/>
    </location>
</feature>
<sequence length="693" mass="78273">MDQAKNALFKGQITLAFHRAMASTFKPILLLLLFSIYTFSAVSSHQHHPLDPLTPSEFTLVRTIVKKSYPGPNTYNLTFQYIGLDEPDKPIVLSWLANPASKPPPRLAFVITRVEKQSHEIVVDLSTRSIVSDKVHNGHGYPLFTLAEQFLAIELPQTYEPFLESIKKRKLNLSDVTCSTFSIGWFGEATSKRVLKLLCFYIEGTVNLYVRPLEGITLVVDLDEMKIVEYFDRFIVPVPKAEGTEYRASKQKPPFGPRLNGAAFVQPDGPGFKIDGHTVSWANWVFHLGFDVRAGPIISLASILDLEQKAYRQVLYRGFISELFVPYMDPSEDWYYKTFFDSGEFGFGQSAVSLKPFADCPSNAVFLDAYYAASDGTPVKISNTFCIFERYAGDVMWRHTELGIPNEIITEVRPEVSLVVRMVATVGNYDYVLDWEFKPSGSIKFGVGLTGVLEVKGATYTHTDQVKEDIHGTLLSENTIGVYHDHFLTYHLDLDVDGKDNSFVKNNLETIRVTDGSSPRKSYWTVVSETAKTESDARIQLGLKASELVVVNPSKKTKIGNNVGYRLIPGSVTHPLLSYDDYPQIRGAFTNNDVWVTPYNKSEKWAGGLYADRSRGDDTLAVWSRRNRKIENEDIVMWYTIGFHHVPSQEDFPVMPTLSGGFELRPTNFFERNAVLKTRPISRVHWPNCTTRP</sequence>
<comment type="similarity">
    <text evidence="2 12">Belongs to the copper/topaquinone oxidase family.</text>
</comment>
<evidence type="ECO:0000259" key="13">
    <source>
        <dbReference type="Pfam" id="PF01179"/>
    </source>
</evidence>
<dbReference type="FunFam" id="3.10.450.40:FF:000012">
    <property type="entry name" value="Amine oxidase"/>
    <property type="match status" value="1"/>
</dbReference>
<evidence type="ECO:0000256" key="7">
    <source>
        <dbReference type="ARBA" id="ARBA00023008"/>
    </source>
</evidence>
<keyword evidence="4 12" id="KW-0479">Metal-binding</keyword>
<dbReference type="InterPro" id="IPR049947">
    <property type="entry name" value="Cu_Am_Ox_Cu-bd"/>
</dbReference>
<dbReference type="PROSITE" id="PS01165">
    <property type="entry name" value="COPPER_AMINE_OXID_2"/>
    <property type="match status" value="1"/>
</dbReference>
<name>A0A5N6RGQ4_9ROSI</name>
<organism evidence="16 17">
    <name type="scientific">Carpinus fangiana</name>
    <dbReference type="NCBI Taxonomy" id="176857"/>
    <lineage>
        <taxon>Eukaryota</taxon>
        <taxon>Viridiplantae</taxon>
        <taxon>Streptophyta</taxon>
        <taxon>Embryophyta</taxon>
        <taxon>Tracheophyta</taxon>
        <taxon>Spermatophyta</taxon>
        <taxon>Magnoliopsida</taxon>
        <taxon>eudicotyledons</taxon>
        <taxon>Gunneridae</taxon>
        <taxon>Pentapetalae</taxon>
        <taxon>rosids</taxon>
        <taxon>fabids</taxon>
        <taxon>Fagales</taxon>
        <taxon>Betulaceae</taxon>
        <taxon>Carpinus</taxon>
    </lineage>
</organism>
<feature type="domain" description="Copper amine oxidase catalytic" evidence="13">
    <location>
        <begin position="264"/>
        <end position="675"/>
    </location>
</feature>
<keyword evidence="6 12" id="KW-0560">Oxidoreductase</keyword>
<evidence type="ECO:0000256" key="1">
    <source>
        <dbReference type="ARBA" id="ARBA00001935"/>
    </source>
</evidence>
<proteinExistence type="inferred from homology"/>
<dbReference type="InterPro" id="IPR015802">
    <property type="entry name" value="Cu_amine_oxidase_N3"/>
</dbReference>
<protein>
    <recommendedName>
        <fullName evidence="12">Amine oxidase</fullName>
        <ecNumber evidence="12">1.4.3.-</ecNumber>
    </recommendedName>
</protein>
<dbReference type="AlphaFoldDB" id="A0A5N6RGQ4"/>
<dbReference type="InterPro" id="IPR016182">
    <property type="entry name" value="Cu_amine_oxidase_N-reg"/>
</dbReference>
<dbReference type="GO" id="GO:0005507">
    <property type="term" value="F:copper ion binding"/>
    <property type="evidence" value="ECO:0007669"/>
    <property type="project" value="InterPro"/>
</dbReference>